<protein>
    <submittedName>
        <fullName evidence="2">DUF4097 family beta strand repeat protein</fullName>
    </submittedName>
</protein>
<comment type="caution">
    <text evidence="2">The sequence shown here is derived from an EMBL/GenBank/DDBJ whole genome shotgun (WGS) entry which is preliminary data.</text>
</comment>
<evidence type="ECO:0000313" key="2">
    <source>
        <dbReference type="EMBL" id="MBK4347055.1"/>
    </source>
</evidence>
<dbReference type="EMBL" id="JAEPES010000001">
    <property type="protein sequence ID" value="MBK4347055.1"/>
    <property type="molecule type" value="Genomic_DNA"/>
</dbReference>
<evidence type="ECO:0000313" key="3">
    <source>
        <dbReference type="EMBL" id="MBK4347822.1"/>
    </source>
</evidence>
<name>A0A934W421_9MICO</name>
<accession>A0A934W421</accession>
<evidence type="ECO:0000313" key="4">
    <source>
        <dbReference type="Proteomes" id="UP000636458"/>
    </source>
</evidence>
<dbReference type="PANTHER" id="PTHR34094">
    <property type="match status" value="1"/>
</dbReference>
<gene>
    <name evidence="2" type="ORF">IV501_05360</name>
    <name evidence="3" type="ORF">IV501_09265</name>
</gene>
<dbReference type="Pfam" id="PF13349">
    <property type="entry name" value="DUF4097"/>
    <property type="match status" value="1"/>
</dbReference>
<sequence>MTPAPAHTFTAVGPVSARIDIGARADIWVAATSRSEVTVDVTPRDPSRALDVRAAETTAVTFEHGRLAVTLKHWRRESLFSDGGAVVVAVEVPIGTTLDLYSGMGNLTADGEFGDATLATGMGEVHLGTSAGIRIKSGAGDISVDRATGPVDLATGSGTISAGELEGTGRIKNGNGETTVGTIVGTLEIKASNGNIVVAHLDGEVSARSANGSIRVMEAARGSLNATTTTGSIRVGVRPGTAAWLDLASKQGQVRNQLAAADAPADTSDSVRITARSGYGDVLLQRSTEEG</sequence>
<organism evidence="2 4">
    <name type="scientific">Lacisediminihabitans changchengi</name>
    <dbReference type="NCBI Taxonomy" id="2787634"/>
    <lineage>
        <taxon>Bacteria</taxon>
        <taxon>Bacillati</taxon>
        <taxon>Actinomycetota</taxon>
        <taxon>Actinomycetes</taxon>
        <taxon>Micrococcales</taxon>
        <taxon>Microbacteriaceae</taxon>
        <taxon>Lacisediminihabitans</taxon>
    </lineage>
</organism>
<reference evidence="2" key="1">
    <citation type="submission" date="2021-01" db="EMBL/GenBank/DDBJ databases">
        <title>Lacisediminihabitans sp. nov. strain G11-30, isolated from Antarctic Soil.</title>
        <authorList>
            <person name="Li J."/>
        </authorList>
    </citation>
    <scope>NUCLEOTIDE SEQUENCE</scope>
    <source>
        <strain evidence="2">G11-30</strain>
    </source>
</reference>
<keyword evidence="4" id="KW-1185">Reference proteome</keyword>
<feature type="domain" description="DUF4097" evidence="1">
    <location>
        <begin position="19"/>
        <end position="285"/>
    </location>
</feature>
<dbReference type="PANTHER" id="PTHR34094:SF1">
    <property type="entry name" value="PROTEIN FAM185A"/>
    <property type="match status" value="1"/>
</dbReference>
<dbReference type="RefSeq" id="WP_200555319.1">
    <property type="nucleotide sequence ID" value="NZ_JAEPES010000001.1"/>
</dbReference>
<dbReference type="Proteomes" id="UP000636458">
    <property type="component" value="Unassembled WGS sequence"/>
</dbReference>
<dbReference type="AlphaFoldDB" id="A0A934W421"/>
<proteinExistence type="predicted"/>
<dbReference type="EMBL" id="JAEPES010000003">
    <property type="protein sequence ID" value="MBK4347822.1"/>
    <property type="molecule type" value="Genomic_DNA"/>
</dbReference>
<evidence type="ECO:0000259" key="1">
    <source>
        <dbReference type="Pfam" id="PF13349"/>
    </source>
</evidence>
<dbReference type="InterPro" id="IPR025164">
    <property type="entry name" value="Toastrack_DUF4097"/>
</dbReference>